<organism evidence="10 11">
    <name type="scientific">Methylomonas methanica (strain DSM 25384 / MC09)</name>
    <dbReference type="NCBI Taxonomy" id="857087"/>
    <lineage>
        <taxon>Bacteria</taxon>
        <taxon>Pseudomonadati</taxon>
        <taxon>Pseudomonadota</taxon>
        <taxon>Gammaproteobacteria</taxon>
        <taxon>Methylococcales</taxon>
        <taxon>Methylococcaceae</taxon>
        <taxon>Methylomonas</taxon>
    </lineage>
</organism>
<dbReference type="KEGG" id="mmt:Metme_0917"/>
<dbReference type="RefSeq" id="WP_013817622.1">
    <property type="nucleotide sequence ID" value="NC_015572.1"/>
</dbReference>
<dbReference type="GO" id="GO:0015628">
    <property type="term" value="P:protein secretion by the type II secretion system"/>
    <property type="evidence" value="ECO:0007669"/>
    <property type="project" value="InterPro"/>
</dbReference>
<dbReference type="InterPro" id="IPR007690">
    <property type="entry name" value="T2SS_GspM"/>
</dbReference>
<dbReference type="Pfam" id="PF04612">
    <property type="entry name" value="T2SSM"/>
    <property type="match status" value="1"/>
</dbReference>
<sequence length="172" mass="18934">MPFNKTDLLQRWAALSARERLLLMAGVAAVSLAAVYGAVYEPMQAENRRLQQQLQAQQQIYRHLQAVAERVAQLRQSGEATPVTPMEPAAAIAGSSKQLGLESYITRQQTNAEGELELELQQMPFDKLITWLAVLQQQHGVITTTLDARRNDSATAYFNGRLSVSSAVSPAP</sequence>
<dbReference type="STRING" id="857087.Metme_0917"/>
<evidence type="ECO:0000256" key="9">
    <source>
        <dbReference type="ARBA" id="ARBA00023136"/>
    </source>
</evidence>
<reference evidence="10 11" key="1">
    <citation type="journal article" date="2011" name="J. Bacteriol.">
        <title>Complete Genome Sequence of the Aerobic Marine Methanotroph Methylomonas methanica MC09.</title>
        <authorList>
            <person name="Boden R."/>
            <person name="Cunliffe M."/>
            <person name="Scanlan J."/>
            <person name="Moussard H."/>
            <person name="Kits K.D."/>
            <person name="Klotz M.G."/>
            <person name="Jetten M.S."/>
            <person name="Vuilleumier S."/>
            <person name="Han J."/>
            <person name="Peters L."/>
            <person name="Mikhailova N."/>
            <person name="Teshima H."/>
            <person name="Tapia R."/>
            <person name="Kyrpides N."/>
            <person name="Ivanova N."/>
            <person name="Pagani I."/>
            <person name="Cheng J.F."/>
            <person name="Goodwin L."/>
            <person name="Han C."/>
            <person name="Hauser L."/>
            <person name="Land M.L."/>
            <person name="Lapidus A."/>
            <person name="Lucas S."/>
            <person name="Pitluck S."/>
            <person name="Woyke T."/>
            <person name="Stein L."/>
            <person name="Murrell J.C."/>
        </authorList>
    </citation>
    <scope>NUCLEOTIDE SEQUENCE [LARGE SCALE GENOMIC DNA]</scope>
    <source>
        <strain evidence="10 11">MC09</strain>
    </source>
</reference>
<dbReference type="EMBL" id="CP002738">
    <property type="protein sequence ID" value="AEF99355.1"/>
    <property type="molecule type" value="Genomic_DNA"/>
</dbReference>
<dbReference type="Gene3D" id="3.30.1360.100">
    <property type="entry name" value="General secretion pathway protein M, EpsM"/>
    <property type="match status" value="1"/>
</dbReference>
<keyword evidence="3" id="KW-0813">Transport</keyword>
<dbReference type="GO" id="GO:0015627">
    <property type="term" value="C:type II protein secretion system complex"/>
    <property type="evidence" value="ECO:0007669"/>
    <property type="project" value="InterPro"/>
</dbReference>
<accession>G0A762</accession>
<dbReference type="eggNOG" id="COG3149">
    <property type="taxonomic scope" value="Bacteria"/>
</dbReference>
<evidence type="ECO:0000256" key="5">
    <source>
        <dbReference type="ARBA" id="ARBA00022519"/>
    </source>
</evidence>
<evidence type="ECO:0000256" key="8">
    <source>
        <dbReference type="ARBA" id="ARBA00022989"/>
    </source>
</evidence>
<dbReference type="InterPro" id="IPR023229">
    <property type="entry name" value="T2SS_M_periplasmic_sf"/>
</dbReference>
<protein>
    <submittedName>
        <fullName evidence="10">General secretion pathway M protein</fullName>
    </submittedName>
</protein>
<dbReference type="OrthoDB" id="6624834at2"/>
<comment type="subcellular location">
    <subcellularLocation>
        <location evidence="1">Cell inner membrane</location>
        <topology evidence="1">Single-pass membrane protein</topology>
    </subcellularLocation>
</comment>
<reference key="2">
    <citation type="submission" date="2011-05" db="EMBL/GenBank/DDBJ databases">
        <title>Complete genome sequence of the aerobic marine methanotroph Methylomonas methanica MC09.</title>
        <authorList>
            <person name="Boden R."/>
            <person name="Cunliffe M."/>
            <person name="Scanlan J."/>
            <person name="Moussard H."/>
            <person name="Kits K.D."/>
            <person name="Klotz M."/>
            <person name="Jetten M."/>
            <person name="Vuilleumier S."/>
            <person name="Han J."/>
            <person name="Peters L."/>
            <person name="Mikhailova N."/>
            <person name="Teshima H."/>
            <person name="Tapia R."/>
            <person name="Kyrpides N."/>
            <person name="Ivanova N."/>
            <person name="Pagani I."/>
            <person name="Cheng J.-F."/>
            <person name="Goodwin L."/>
            <person name="Han C."/>
            <person name="Hauser L."/>
            <person name="Land M."/>
            <person name="Lapidus A."/>
            <person name="Lucas S."/>
            <person name="Pitluck S."/>
            <person name="Woyke T."/>
            <person name="Stein L.Y."/>
            <person name="Murrell C."/>
        </authorList>
    </citation>
    <scope>NUCLEOTIDE SEQUENCE</scope>
    <source>
        <strain>MC09</strain>
    </source>
</reference>
<name>G0A762_METMM</name>
<dbReference type="Proteomes" id="UP000008888">
    <property type="component" value="Chromosome"/>
</dbReference>
<comment type="similarity">
    <text evidence="2">Belongs to the GSP M family.</text>
</comment>
<keyword evidence="5" id="KW-0997">Cell inner membrane</keyword>
<evidence type="ECO:0000256" key="3">
    <source>
        <dbReference type="ARBA" id="ARBA00022448"/>
    </source>
</evidence>
<gene>
    <name evidence="10" type="ordered locus">Metme_0917</name>
</gene>
<keyword evidence="8" id="KW-1133">Transmembrane helix</keyword>
<keyword evidence="6" id="KW-0812">Transmembrane</keyword>
<evidence type="ECO:0000313" key="10">
    <source>
        <dbReference type="EMBL" id="AEF99355.1"/>
    </source>
</evidence>
<evidence type="ECO:0000256" key="2">
    <source>
        <dbReference type="ARBA" id="ARBA00010637"/>
    </source>
</evidence>
<evidence type="ECO:0000256" key="4">
    <source>
        <dbReference type="ARBA" id="ARBA00022475"/>
    </source>
</evidence>
<evidence type="ECO:0000256" key="6">
    <source>
        <dbReference type="ARBA" id="ARBA00022692"/>
    </source>
</evidence>
<dbReference type="HOGENOM" id="CLU_118900_2_0_6"/>
<evidence type="ECO:0000256" key="1">
    <source>
        <dbReference type="ARBA" id="ARBA00004377"/>
    </source>
</evidence>
<keyword evidence="9" id="KW-0472">Membrane</keyword>
<keyword evidence="7" id="KW-0653">Protein transport</keyword>
<evidence type="ECO:0000256" key="7">
    <source>
        <dbReference type="ARBA" id="ARBA00022927"/>
    </source>
</evidence>
<dbReference type="AlphaFoldDB" id="G0A762"/>
<dbReference type="GO" id="GO:0005886">
    <property type="term" value="C:plasma membrane"/>
    <property type="evidence" value="ECO:0007669"/>
    <property type="project" value="UniProtKB-SubCell"/>
</dbReference>
<proteinExistence type="inferred from homology"/>
<evidence type="ECO:0000313" key="11">
    <source>
        <dbReference type="Proteomes" id="UP000008888"/>
    </source>
</evidence>
<reference evidence="11" key="3">
    <citation type="submission" date="2011-05" db="EMBL/GenBank/DDBJ databases">
        <title>Complete sequence of Methylomonas methanica MC09.</title>
        <authorList>
            <consortium name="US DOE Joint Genome Institute"/>
            <person name="Lucas S."/>
            <person name="Han J."/>
            <person name="Lapidus A."/>
            <person name="Cheng J.-F."/>
            <person name="Goodwin L."/>
            <person name="Pitluck S."/>
            <person name="Peters L."/>
            <person name="Mikhailova N."/>
            <person name="Teshima H."/>
            <person name="Han C."/>
            <person name="Tapia R."/>
            <person name="Land M."/>
            <person name="Hauser L."/>
            <person name="Kyrpides N."/>
            <person name="Ivanova N."/>
            <person name="Pagani I."/>
            <person name="Stein L."/>
            <person name="Woyke T."/>
        </authorList>
    </citation>
    <scope>NUCLEOTIDE SEQUENCE [LARGE SCALE GENOMIC DNA]</scope>
    <source>
        <strain evidence="11">MC09</strain>
    </source>
</reference>
<keyword evidence="11" id="KW-1185">Reference proteome</keyword>
<keyword evidence="4" id="KW-1003">Cell membrane</keyword>
<dbReference type="SUPFAM" id="SSF103054">
    <property type="entry name" value="General secretion pathway protein M, EpsM"/>
    <property type="match status" value="1"/>
</dbReference>